<protein>
    <submittedName>
        <fullName evidence="1">Uncharacterized protein</fullName>
    </submittedName>
</protein>
<geneLocation type="plasmid" evidence="1 2">
    <name>pXO2</name>
</geneLocation>
<evidence type="ECO:0000313" key="2">
    <source>
        <dbReference type="Proteomes" id="UP000000594"/>
    </source>
</evidence>
<dbReference type="AlphaFoldDB" id="Q6F061"/>
<evidence type="ECO:0000313" key="1">
    <source>
        <dbReference type="EMBL" id="AAT28933.2"/>
    </source>
</evidence>
<dbReference type="Proteomes" id="UP000000594">
    <property type="component" value="Plasmid pXO2"/>
</dbReference>
<name>Q6F061_BACAN</name>
<accession>Q6F061</accession>
<organism evidence="1 2">
    <name type="scientific">Bacillus anthracis</name>
    <name type="common">anthrax bacterium</name>
    <dbReference type="NCBI Taxonomy" id="1392"/>
    <lineage>
        <taxon>Bacteria</taxon>
        <taxon>Bacillati</taxon>
        <taxon>Bacillota</taxon>
        <taxon>Bacilli</taxon>
        <taxon>Bacillales</taxon>
        <taxon>Bacillaceae</taxon>
        <taxon>Bacillus</taxon>
        <taxon>Bacillus cereus group</taxon>
    </lineage>
</organism>
<keyword evidence="1" id="KW-0614">Plasmid</keyword>
<gene>
    <name evidence="1" type="ordered locus">GBAA_pXO2_0003</name>
</gene>
<reference evidence="1 2" key="1">
    <citation type="journal article" date="2009" name="J. Bacteriol.">
        <title>The complete genome sequence of Bacillus anthracis Ames 'Ancestor'.</title>
        <authorList>
            <person name="Ravel J."/>
            <person name="Jiang L."/>
            <person name="Stanley S.T."/>
            <person name="Wilson M.R."/>
            <person name="Decker R.S."/>
            <person name="Read T.D."/>
            <person name="Worsham P."/>
            <person name="Keim P.S."/>
            <person name="Salzberg S.L."/>
            <person name="Fraser-Liggett C.M."/>
            <person name="Rasko D.A."/>
        </authorList>
    </citation>
    <scope>NUCLEOTIDE SEQUENCE [LARGE SCALE GENOMIC DNA]</scope>
    <source>
        <strain evidence="2">Ames ancestor</strain>
        <plasmid evidence="2">pXO2</plasmid>
    </source>
</reference>
<dbReference type="EMBL" id="AE017335">
    <property type="protein sequence ID" value="AAT28933.2"/>
    <property type="molecule type" value="Genomic_DNA"/>
</dbReference>
<dbReference type="PATRIC" id="fig|1392.231.peg.5667"/>
<proteinExistence type="predicted"/>
<sequence length="38" mass="4776">MKRKKRYKKVHFRRIQSAYRHIQNAYEVLKNAYKAHTI</sequence>
<keyword evidence="2" id="KW-1185">Reference proteome</keyword>
<dbReference type="HOGENOM" id="CLU_219942_0_0_9"/>
<dbReference type="KEGG" id="bar:GBAA_pXO2_0003"/>